<evidence type="ECO:0000313" key="3">
    <source>
        <dbReference type="EMBL" id="TQR10759.1"/>
    </source>
</evidence>
<gene>
    <name evidence="3" type="ORF">FG382_17005</name>
</gene>
<accession>A0A544SZZ0</accession>
<comment type="similarity">
    <text evidence="1">Belongs to the small heat shock protein (HSP20) family.</text>
</comment>
<dbReference type="CDD" id="cd06464">
    <property type="entry name" value="ACD_sHsps-like"/>
    <property type="match status" value="1"/>
</dbReference>
<organism evidence="3 4">
    <name type="scientific">Psychrobacillus lasiicapitis</name>
    <dbReference type="NCBI Taxonomy" id="1636719"/>
    <lineage>
        <taxon>Bacteria</taxon>
        <taxon>Bacillati</taxon>
        <taxon>Bacillota</taxon>
        <taxon>Bacilli</taxon>
        <taxon>Bacillales</taxon>
        <taxon>Bacillaceae</taxon>
        <taxon>Psychrobacillus</taxon>
    </lineage>
</organism>
<dbReference type="Proteomes" id="UP000317316">
    <property type="component" value="Unassembled WGS sequence"/>
</dbReference>
<evidence type="ECO:0000259" key="2">
    <source>
        <dbReference type="PROSITE" id="PS01031"/>
    </source>
</evidence>
<sequence length="158" mass="18502">MNYGDGNLPQKKNEHFMGASEFGFKSLRNMMQQMDSLFSQFFNQLDNHLPFNSFQIDTHETDRDVIVEAKLPGCKRNQIKLEIIGNSLRIGVEDSLHEEIKYPTHTGRKQFYSRREQMVTLPYAIPEKDTLVTFQNEILRISFPKNAVQQKFLTIDEQ</sequence>
<proteinExistence type="inferred from homology"/>
<protein>
    <submittedName>
        <fullName evidence="3">Hsp20/alpha crystallin family protein</fullName>
    </submittedName>
</protein>
<evidence type="ECO:0000256" key="1">
    <source>
        <dbReference type="PROSITE-ProRule" id="PRU00285"/>
    </source>
</evidence>
<dbReference type="PROSITE" id="PS01031">
    <property type="entry name" value="SHSP"/>
    <property type="match status" value="1"/>
</dbReference>
<keyword evidence="4" id="KW-1185">Reference proteome</keyword>
<dbReference type="InterPro" id="IPR002068">
    <property type="entry name" value="A-crystallin/Hsp20_dom"/>
</dbReference>
<comment type="caution">
    <text evidence="3">The sequence shown here is derived from an EMBL/GenBank/DDBJ whole genome shotgun (WGS) entry which is preliminary data.</text>
</comment>
<evidence type="ECO:0000313" key="4">
    <source>
        <dbReference type="Proteomes" id="UP000317316"/>
    </source>
</evidence>
<reference evidence="3 4" key="1">
    <citation type="submission" date="2019-05" db="EMBL/GenBank/DDBJ databases">
        <title>Psychrobacillus vulpis sp. nov., a new species isolated from feces of a red fox that inhabits in The Tablas de Daimiel Natural Park, Albacete, Spain.</title>
        <authorList>
            <person name="Rodriguez M."/>
            <person name="Reina J.C."/>
            <person name="Bejar V."/>
            <person name="Llamas I."/>
        </authorList>
    </citation>
    <scope>NUCLEOTIDE SEQUENCE [LARGE SCALE GENOMIC DNA]</scope>
    <source>
        <strain evidence="3 4">NEAU-3TGS17</strain>
    </source>
</reference>
<dbReference type="InterPro" id="IPR008978">
    <property type="entry name" value="HSP20-like_chaperone"/>
</dbReference>
<dbReference type="Gene3D" id="2.60.40.790">
    <property type="match status" value="1"/>
</dbReference>
<dbReference type="OrthoDB" id="1806521at2"/>
<dbReference type="EMBL" id="VDGH01000010">
    <property type="protein sequence ID" value="TQR10759.1"/>
    <property type="molecule type" value="Genomic_DNA"/>
</dbReference>
<name>A0A544SZZ0_9BACI</name>
<dbReference type="RefSeq" id="WP_142540080.1">
    <property type="nucleotide sequence ID" value="NZ_BMIE01000008.1"/>
</dbReference>
<feature type="domain" description="SHSP" evidence="2">
    <location>
        <begin position="47"/>
        <end position="158"/>
    </location>
</feature>
<dbReference type="SUPFAM" id="SSF49764">
    <property type="entry name" value="HSP20-like chaperones"/>
    <property type="match status" value="1"/>
</dbReference>
<dbReference type="AlphaFoldDB" id="A0A544SZZ0"/>